<comment type="caution">
    <text evidence="1">The sequence shown here is derived from an EMBL/GenBank/DDBJ whole genome shotgun (WGS) entry which is preliminary data.</text>
</comment>
<dbReference type="AlphaFoldDB" id="A0A9D4N7B6"/>
<protein>
    <submittedName>
        <fullName evidence="1">Uncharacterized protein</fullName>
    </submittedName>
</protein>
<evidence type="ECO:0000313" key="1">
    <source>
        <dbReference type="EMBL" id="KAH3891097.1"/>
    </source>
</evidence>
<dbReference type="EMBL" id="JAIWYP010000001">
    <property type="protein sequence ID" value="KAH3891097.1"/>
    <property type="molecule type" value="Genomic_DNA"/>
</dbReference>
<reference evidence="1" key="1">
    <citation type="journal article" date="2019" name="bioRxiv">
        <title>The Genome of the Zebra Mussel, Dreissena polymorpha: A Resource for Invasive Species Research.</title>
        <authorList>
            <person name="McCartney M.A."/>
            <person name="Auch B."/>
            <person name="Kono T."/>
            <person name="Mallez S."/>
            <person name="Zhang Y."/>
            <person name="Obille A."/>
            <person name="Becker A."/>
            <person name="Abrahante J.E."/>
            <person name="Garbe J."/>
            <person name="Badalamenti J.P."/>
            <person name="Herman A."/>
            <person name="Mangelson H."/>
            <person name="Liachko I."/>
            <person name="Sullivan S."/>
            <person name="Sone E.D."/>
            <person name="Koren S."/>
            <person name="Silverstein K.A.T."/>
            <person name="Beckman K.B."/>
            <person name="Gohl D.M."/>
        </authorList>
    </citation>
    <scope>NUCLEOTIDE SEQUENCE</scope>
    <source>
        <strain evidence="1">Duluth1</strain>
        <tissue evidence="1">Whole animal</tissue>
    </source>
</reference>
<proteinExistence type="predicted"/>
<organism evidence="1 2">
    <name type="scientific">Dreissena polymorpha</name>
    <name type="common">Zebra mussel</name>
    <name type="synonym">Mytilus polymorpha</name>
    <dbReference type="NCBI Taxonomy" id="45954"/>
    <lineage>
        <taxon>Eukaryota</taxon>
        <taxon>Metazoa</taxon>
        <taxon>Spiralia</taxon>
        <taxon>Lophotrochozoa</taxon>
        <taxon>Mollusca</taxon>
        <taxon>Bivalvia</taxon>
        <taxon>Autobranchia</taxon>
        <taxon>Heteroconchia</taxon>
        <taxon>Euheterodonta</taxon>
        <taxon>Imparidentia</taxon>
        <taxon>Neoheterodontei</taxon>
        <taxon>Myida</taxon>
        <taxon>Dreissenoidea</taxon>
        <taxon>Dreissenidae</taxon>
        <taxon>Dreissena</taxon>
    </lineage>
</organism>
<name>A0A9D4N7B6_DREPO</name>
<keyword evidence="2" id="KW-1185">Reference proteome</keyword>
<dbReference type="Proteomes" id="UP000828390">
    <property type="component" value="Unassembled WGS sequence"/>
</dbReference>
<reference evidence="1" key="2">
    <citation type="submission" date="2020-11" db="EMBL/GenBank/DDBJ databases">
        <authorList>
            <person name="McCartney M.A."/>
            <person name="Auch B."/>
            <person name="Kono T."/>
            <person name="Mallez S."/>
            <person name="Becker A."/>
            <person name="Gohl D.M."/>
            <person name="Silverstein K.A.T."/>
            <person name="Koren S."/>
            <person name="Bechman K.B."/>
            <person name="Herman A."/>
            <person name="Abrahante J.E."/>
            <person name="Garbe J."/>
        </authorList>
    </citation>
    <scope>NUCLEOTIDE SEQUENCE</scope>
    <source>
        <strain evidence="1">Duluth1</strain>
        <tissue evidence="1">Whole animal</tissue>
    </source>
</reference>
<gene>
    <name evidence="1" type="ORF">DPMN_015186</name>
</gene>
<sequence length="67" mass="7556">MHLNKYVSSDLIWRSTCHPILQRPVLPIPPAINDPSSTRYSHLWIKPIPNKKSVLCTLASNTTTMGD</sequence>
<evidence type="ECO:0000313" key="2">
    <source>
        <dbReference type="Proteomes" id="UP000828390"/>
    </source>
</evidence>
<accession>A0A9D4N7B6</accession>